<protein>
    <submittedName>
        <fullName evidence="3">Histidine phosphatase family protein</fullName>
    </submittedName>
</protein>
<evidence type="ECO:0000313" key="3">
    <source>
        <dbReference type="EMBL" id="HDX30465.1"/>
    </source>
</evidence>
<dbReference type="InterPro" id="IPR001345">
    <property type="entry name" value="PG/BPGM_mutase_AS"/>
</dbReference>
<accession>A0A7C1JN71</accession>
<dbReference type="SUPFAM" id="SSF53254">
    <property type="entry name" value="Phosphoglycerate mutase-like"/>
    <property type="match status" value="1"/>
</dbReference>
<gene>
    <name evidence="3" type="ORF">ENQ20_03115</name>
</gene>
<reference evidence="3" key="1">
    <citation type="journal article" date="2020" name="mSystems">
        <title>Genome- and Community-Level Interaction Insights into Carbon Utilization and Element Cycling Functions of Hydrothermarchaeota in Hydrothermal Sediment.</title>
        <authorList>
            <person name="Zhou Z."/>
            <person name="Liu Y."/>
            <person name="Xu W."/>
            <person name="Pan J."/>
            <person name="Luo Z.H."/>
            <person name="Li M."/>
        </authorList>
    </citation>
    <scope>NUCLEOTIDE SEQUENCE [LARGE SCALE GENOMIC DNA]</scope>
    <source>
        <strain evidence="3">SpSt-289</strain>
    </source>
</reference>
<evidence type="ECO:0000256" key="1">
    <source>
        <dbReference type="ARBA" id="ARBA00023152"/>
    </source>
</evidence>
<dbReference type="PANTHER" id="PTHR48100">
    <property type="entry name" value="BROAD-SPECIFICITY PHOSPHATASE YOR283W-RELATED"/>
    <property type="match status" value="1"/>
</dbReference>
<dbReference type="InterPro" id="IPR013078">
    <property type="entry name" value="His_Pase_superF_clade-1"/>
</dbReference>
<dbReference type="EMBL" id="DSMG01000038">
    <property type="protein sequence ID" value="HDX30465.1"/>
    <property type="molecule type" value="Genomic_DNA"/>
</dbReference>
<dbReference type="InterPro" id="IPR050275">
    <property type="entry name" value="PGM_Phosphatase"/>
</dbReference>
<dbReference type="SMART" id="SM00855">
    <property type="entry name" value="PGAM"/>
    <property type="match status" value="1"/>
</dbReference>
<sequence length="246" mass="27785">MRLLLVRHGQSMNNVLAEAMSYDEYIATRSHEPDLTPIGEEQAKRLAHFFGDIPQLNSDLTERRATISERPVTALYTSPMLRALRTTAPLAAALGLAPCVWVDLHEHGGLFTGDPRNGTAVNFSGMGKKEMQMRFPGFILPPEITDEGWWWNGYEPLEQCTARAQRVAETLRTWATTRKDEVILMVTHGTFMDQLLKALIGAGEQPNFYFNHLNTGISRVDFLEDGLIALRYLNRAPHLSLDLYTR</sequence>
<organism evidence="3">
    <name type="scientific">Caldilinea aerophila</name>
    <dbReference type="NCBI Taxonomy" id="133453"/>
    <lineage>
        <taxon>Bacteria</taxon>
        <taxon>Bacillati</taxon>
        <taxon>Chloroflexota</taxon>
        <taxon>Caldilineae</taxon>
        <taxon>Caldilineales</taxon>
        <taxon>Caldilineaceae</taxon>
        <taxon>Caldilinea</taxon>
    </lineage>
</organism>
<dbReference type="PROSITE" id="PS00175">
    <property type="entry name" value="PG_MUTASE"/>
    <property type="match status" value="1"/>
</dbReference>
<dbReference type="PANTHER" id="PTHR48100:SF1">
    <property type="entry name" value="HISTIDINE PHOSPHATASE FAMILY PROTEIN-RELATED"/>
    <property type="match status" value="1"/>
</dbReference>
<dbReference type="AlphaFoldDB" id="A0A7C1JN71"/>
<proteinExistence type="predicted"/>
<dbReference type="Pfam" id="PF00300">
    <property type="entry name" value="His_Phos_1"/>
    <property type="match status" value="1"/>
</dbReference>
<keyword evidence="1" id="KW-0324">Glycolysis</keyword>
<dbReference type="InterPro" id="IPR029033">
    <property type="entry name" value="His_PPase_superfam"/>
</dbReference>
<dbReference type="CDD" id="cd07067">
    <property type="entry name" value="HP_PGM_like"/>
    <property type="match status" value="1"/>
</dbReference>
<dbReference type="Gene3D" id="3.40.50.1240">
    <property type="entry name" value="Phosphoglycerate mutase-like"/>
    <property type="match status" value="1"/>
</dbReference>
<evidence type="ECO:0000256" key="2">
    <source>
        <dbReference type="ARBA" id="ARBA00023235"/>
    </source>
</evidence>
<comment type="caution">
    <text evidence="3">The sequence shown here is derived from an EMBL/GenBank/DDBJ whole genome shotgun (WGS) entry which is preliminary data.</text>
</comment>
<keyword evidence="2" id="KW-0413">Isomerase</keyword>
<dbReference type="GO" id="GO:0016791">
    <property type="term" value="F:phosphatase activity"/>
    <property type="evidence" value="ECO:0007669"/>
    <property type="project" value="TreeGrafter"/>
</dbReference>
<dbReference type="GO" id="GO:0005737">
    <property type="term" value="C:cytoplasm"/>
    <property type="evidence" value="ECO:0007669"/>
    <property type="project" value="TreeGrafter"/>
</dbReference>
<name>A0A7C1JN71_9CHLR</name>